<keyword evidence="2" id="KW-1185">Reference proteome</keyword>
<gene>
    <name evidence="1" type="ORF">SAMN05444320_104480</name>
</gene>
<dbReference type="EMBL" id="FQVN01000004">
    <property type="protein sequence ID" value="SHF67005.1"/>
    <property type="molecule type" value="Genomic_DNA"/>
</dbReference>
<name>A0A1M5DJD4_STRHI</name>
<accession>A0A1M5DJD4</accession>
<dbReference type="AlphaFoldDB" id="A0A1M5DJD4"/>
<sequence>MTPEQWLRDYAFLALRVNRRMTENPGGTVSGSGPTPR</sequence>
<evidence type="ECO:0000313" key="2">
    <source>
        <dbReference type="Proteomes" id="UP000184501"/>
    </source>
</evidence>
<dbReference type="STRING" id="2017.SAMN05444320_104480"/>
<proteinExistence type="predicted"/>
<dbReference type="Proteomes" id="UP000184501">
    <property type="component" value="Unassembled WGS sequence"/>
</dbReference>
<organism evidence="1 2">
    <name type="scientific">Streptoalloteichus hindustanus</name>
    <dbReference type="NCBI Taxonomy" id="2017"/>
    <lineage>
        <taxon>Bacteria</taxon>
        <taxon>Bacillati</taxon>
        <taxon>Actinomycetota</taxon>
        <taxon>Actinomycetes</taxon>
        <taxon>Pseudonocardiales</taxon>
        <taxon>Pseudonocardiaceae</taxon>
        <taxon>Streptoalloteichus</taxon>
    </lineage>
</organism>
<reference evidence="1 2" key="1">
    <citation type="submission" date="2016-11" db="EMBL/GenBank/DDBJ databases">
        <authorList>
            <person name="Jaros S."/>
            <person name="Januszkiewicz K."/>
            <person name="Wedrychowicz H."/>
        </authorList>
    </citation>
    <scope>NUCLEOTIDE SEQUENCE [LARGE SCALE GENOMIC DNA]</scope>
    <source>
        <strain evidence="1 2">DSM 44523</strain>
    </source>
</reference>
<evidence type="ECO:0000313" key="1">
    <source>
        <dbReference type="EMBL" id="SHF67005.1"/>
    </source>
</evidence>
<protein>
    <submittedName>
        <fullName evidence="1">Uncharacterized protein</fullName>
    </submittedName>
</protein>